<evidence type="ECO:0000259" key="3">
    <source>
        <dbReference type="Pfam" id="PF02909"/>
    </source>
</evidence>
<dbReference type="Proteomes" id="UP000569951">
    <property type="component" value="Unassembled WGS sequence"/>
</dbReference>
<accession>A0A841HXT5</accession>
<reference evidence="4 5" key="1">
    <citation type="submission" date="2020-08" db="EMBL/GenBank/DDBJ databases">
        <title>Genomic Encyclopedia of Type Strains, Phase IV (KMG-IV): sequencing the most valuable type-strain genomes for metagenomic binning, comparative biology and taxonomic classification.</title>
        <authorList>
            <person name="Goeker M."/>
        </authorList>
    </citation>
    <scope>NUCLEOTIDE SEQUENCE [LARGE SCALE GENOMIC DNA]</scope>
    <source>
        <strain evidence="4 5">DSM 21458</strain>
    </source>
</reference>
<evidence type="ECO:0000313" key="4">
    <source>
        <dbReference type="EMBL" id="MBB6097039.1"/>
    </source>
</evidence>
<keyword evidence="1" id="KW-0805">Transcription regulation</keyword>
<proteinExistence type="predicted"/>
<sequence>MDTHRPPLGPGQTAKYPYELQALEGLGLSDLELDAALRFVLGFVETCARRRRGTHLDARDPPDRPAVVGGQRTAAAAHPDAHRYPLAVRVGTAVGNAFQALSNPDHAYTFGLQRVLDGPAALIQDRSRASFPPCGPETLN</sequence>
<dbReference type="InterPro" id="IPR036271">
    <property type="entry name" value="Tet_transcr_reg_TetR-rel_C_sf"/>
</dbReference>
<feature type="domain" description="Tetracycline repressor TetR C-terminal" evidence="3">
    <location>
        <begin position="4"/>
        <end position="119"/>
    </location>
</feature>
<evidence type="ECO:0000256" key="1">
    <source>
        <dbReference type="ARBA" id="ARBA00023015"/>
    </source>
</evidence>
<dbReference type="Pfam" id="PF02909">
    <property type="entry name" value="TetR_C_1"/>
    <property type="match status" value="1"/>
</dbReference>
<dbReference type="GO" id="GO:0045892">
    <property type="term" value="P:negative regulation of DNA-templated transcription"/>
    <property type="evidence" value="ECO:0007669"/>
    <property type="project" value="InterPro"/>
</dbReference>
<evidence type="ECO:0000313" key="5">
    <source>
        <dbReference type="Proteomes" id="UP000569951"/>
    </source>
</evidence>
<dbReference type="Gene3D" id="1.10.357.10">
    <property type="entry name" value="Tetracycline Repressor, domain 2"/>
    <property type="match status" value="1"/>
</dbReference>
<gene>
    <name evidence="4" type="ORF">HNR42_000453</name>
</gene>
<protein>
    <recommendedName>
        <fullName evidence="3">Tetracycline repressor TetR C-terminal domain-containing protein</fullName>
    </recommendedName>
</protein>
<name>A0A841HXT5_9DEIO</name>
<dbReference type="EMBL" id="JACHHG010000002">
    <property type="protein sequence ID" value="MBB6097039.1"/>
    <property type="molecule type" value="Genomic_DNA"/>
</dbReference>
<dbReference type="AlphaFoldDB" id="A0A841HXT5"/>
<comment type="caution">
    <text evidence="4">The sequence shown here is derived from an EMBL/GenBank/DDBJ whole genome shotgun (WGS) entry which is preliminary data.</text>
</comment>
<dbReference type="SUPFAM" id="SSF48498">
    <property type="entry name" value="Tetracyclin repressor-like, C-terminal domain"/>
    <property type="match status" value="1"/>
</dbReference>
<dbReference type="InterPro" id="IPR004111">
    <property type="entry name" value="Repressor_TetR_C"/>
</dbReference>
<keyword evidence="2" id="KW-0804">Transcription</keyword>
<evidence type="ECO:0000256" key="2">
    <source>
        <dbReference type="ARBA" id="ARBA00023163"/>
    </source>
</evidence>
<keyword evidence="5" id="KW-1185">Reference proteome</keyword>
<organism evidence="4 5">
    <name type="scientific">Deinobacterium chartae</name>
    <dbReference type="NCBI Taxonomy" id="521158"/>
    <lineage>
        <taxon>Bacteria</taxon>
        <taxon>Thermotogati</taxon>
        <taxon>Deinococcota</taxon>
        <taxon>Deinococci</taxon>
        <taxon>Deinococcales</taxon>
        <taxon>Deinococcaceae</taxon>
        <taxon>Deinobacterium</taxon>
    </lineage>
</organism>